<evidence type="ECO:0000256" key="1">
    <source>
        <dbReference type="SAM" id="MobiDB-lite"/>
    </source>
</evidence>
<feature type="domain" description="Zinc knuckle CX2CX4HX4C" evidence="3">
    <location>
        <begin position="240"/>
        <end position="287"/>
    </location>
</feature>
<dbReference type="InterPro" id="IPR025558">
    <property type="entry name" value="DUF4283"/>
</dbReference>
<reference evidence="4 5" key="1">
    <citation type="journal article" date="2024" name="G3 (Bethesda)">
        <title>Genome assembly of Hibiscus sabdariffa L. provides insights into metabolisms of medicinal natural products.</title>
        <authorList>
            <person name="Kim T."/>
        </authorList>
    </citation>
    <scope>NUCLEOTIDE SEQUENCE [LARGE SCALE GENOMIC DNA]</scope>
    <source>
        <strain evidence="4">TK-2024</strain>
        <tissue evidence="4">Old leaves</tissue>
    </source>
</reference>
<evidence type="ECO:0000313" key="5">
    <source>
        <dbReference type="Proteomes" id="UP001472677"/>
    </source>
</evidence>
<dbReference type="InterPro" id="IPR025836">
    <property type="entry name" value="Zn_knuckle_CX2CX4HX4C"/>
</dbReference>
<proteinExistence type="predicted"/>
<feature type="domain" description="DUF4283" evidence="2">
    <location>
        <begin position="95"/>
        <end position="175"/>
    </location>
</feature>
<dbReference type="PANTHER" id="PTHR31286:SF178">
    <property type="entry name" value="DUF4283 DOMAIN-CONTAINING PROTEIN"/>
    <property type="match status" value="1"/>
</dbReference>
<feature type="region of interest" description="Disordered" evidence="1">
    <location>
        <begin position="309"/>
        <end position="348"/>
    </location>
</feature>
<protein>
    <recommendedName>
        <fullName evidence="6">DUF4283 domain-containing protein</fullName>
    </recommendedName>
</protein>
<dbReference type="Proteomes" id="UP001472677">
    <property type="component" value="Unassembled WGS sequence"/>
</dbReference>
<keyword evidence="5" id="KW-1185">Reference proteome</keyword>
<evidence type="ECO:0000313" key="4">
    <source>
        <dbReference type="EMBL" id="KAK8515164.1"/>
    </source>
</evidence>
<dbReference type="Pfam" id="PF14111">
    <property type="entry name" value="DUF4283"/>
    <property type="match status" value="1"/>
</dbReference>
<feature type="compositionally biased region" description="Polar residues" evidence="1">
    <location>
        <begin position="327"/>
        <end position="348"/>
    </location>
</feature>
<dbReference type="EMBL" id="JBBPBM010000064">
    <property type="protein sequence ID" value="KAK8515164.1"/>
    <property type="molecule type" value="Genomic_DNA"/>
</dbReference>
<evidence type="ECO:0000259" key="3">
    <source>
        <dbReference type="Pfam" id="PF14392"/>
    </source>
</evidence>
<dbReference type="Pfam" id="PF14392">
    <property type="entry name" value="zf-CCHC_4"/>
    <property type="match status" value="1"/>
</dbReference>
<comment type="caution">
    <text evidence="4">The sequence shown here is derived from an EMBL/GenBank/DDBJ whole genome shotgun (WGS) entry which is preliminary data.</text>
</comment>
<dbReference type="InterPro" id="IPR040256">
    <property type="entry name" value="At4g02000-like"/>
</dbReference>
<sequence length="610" mass="66803">MLSLFSALPPDGSPSPHHFHTMFSGWVYSPSIVQVTLSLPPRYRDKLVCYFVYHCLTIITASKSFLNQFNNLDFTYEEQGAVFIPTIPWDSLKEDSHLIIIGKLISSYTIDDNAVVRAFQGIWKHDKVFSIILLKPSYYRIKFPTEDIRNDILARGPWTFKGDWLALAALNPEYSIDDYTFLTMNDWIRIHGIPLVLMDDDDTANHTGHSLGNMIGEVVKVDTRRIDLNMIDYLRIGIILDVTKPVRRCFAIGGSGPSPKLCPLQYERLPTLCHGCGIIGHALEHCSTFKPEPNSILQYGDWLRYIPTKKQEPQPRSKGSNRYLAGVNNTKPKNAAIGTSSSNPHPTTTDPLLQTVAAAETTTGSVLPVNAIDPIGPNSAKDTTMDVVTDPNVTTIKANDTKLAAATSSVVSNLLTTNVELVAEMFPTKGDASGPIIAPTSPVDVTTTVLMGAILDSSTTETFGSTMVPTPINLGGPDGFIDFLNNPIETTTEVPYLLDNVGLDAAPTNLLPLPREGGLDYDLGKSFLATSTMLIMFDARLSNKSSSHTATIDEETPLTISRGAKRRLSMQHDSKTKKPRPPPTISKTRAGMSSVKNSSAEVDSQPRRGK</sequence>
<feature type="region of interest" description="Disordered" evidence="1">
    <location>
        <begin position="545"/>
        <end position="610"/>
    </location>
</feature>
<evidence type="ECO:0008006" key="6">
    <source>
        <dbReference type="Google" id="ProtNLM"/>
    </source>
</evidence>
<dbReference type="PANTHER" id="PTHR31286">
    <property type="entry name" value="GLYCINE-RICH CELL WALL STRUCTURAL PROTEIN 1.8-LIKE"/>
    <property type="match status" value="1"/>
</dbReference>
<name>A0ABR2C6Z3_9ROSI</name>
<gene>
    <name evidence="4" type="ORF">V6N12_019212</name>
</gene>
<evidence type="ECO:0000259" key="2">
    <source>
        <dbReference type="Pfam" id="PF14111"/>
    </source>
</evidence>
<accession>A0ABR2C6Z3</accession>
<organism evidence="4 5">
    <name type="scientific">Hibiscus sabdariffa</name>
    <name type="common">roselle</name>
    <dbReference type="NCBI Taxonomy" id="183260"/>
    <lineage>
        <taxon>Eukaryota</taxon>
        <taxon>Viridiplantae</taxon>
        <taxon>Streptophyta</taxon>
        <taxon>Embryophyta</taxon>
        <taxon>Tracheophyta</taxon>
        <taxon>Spermatophyta</taxon>
        <taxon>Magnoliopsida</taxon>
        <taxon>eudicotyledons</taxon>
        <taxon>Gunneridae</taxon>
        <taxon>Pentapetalae</taxon>
        <taxon>rosids</taxon>
        <taxon>malvids</taxon>
        <taxon>Malvales</taxon>
        <taxon>Malvaceae</taxon>
        <taxon>Malvoideae</taxon>
        <taxon>Hibiscus</taxon>
    </lineage>
</organism>